<keyword evidence="6 7" id="KW-0472">Membrane</keyword>
<keyword evidence="4 7" id="KW-0812">Transmembrane</keyword>
<evidence type="ECO:0000256" key="2">
    <source>
        <dbReference type="ARBA" id="ARBA00005801"/>
    </source>
</evidence>
<dbReference type="PANTHER" id="PTHR30487:SF0">
    <property type="entry name" value="PREPILIN LEADER PEPTIDASE_N-METHYLTRANSFERASE-RELATED"/>
    <property type="match status" value="1"/>
</dbReference>
<name>A0A6I6EXW5_9CLOT</name>
<evidence type="ECO:0000313" key="11">
    <source>
        <dbReference type="Proteomes" id="UP000422764"/>
    </source>
</evidence>
<reference evidence="10 11" key="1">
    <citation type="submission" date="2019-12" db="EMBL/GenBank/DDBJ databases">
        <title>Genome sequenceing of Clostridium bovifaecis.</title>
        <authorList>
            <person name="Yao Y."/>
        </authorList>
    </citation>
    <scope>NUCLEOTIDE SEQUENCE [LARGE SCALE GENOMIC DNA]</scope>
    <source>
        <strain evidence="10 11">BXX</strain>
    </source>
</reference>
<organism evidence="10 11">
    <name type="scientific">Clostridium bovifaecis</name>
    <dbReference type="NCBI Taxonomy" id="2184719"/>
    <lineage>
        <taxon>Bacteria</taxon>
        <taxon>Bacillati</taxon>
        <taxon>Bacillota</taxon>
        <taxon>Clostridia</taxon>
        <taxon>Eubacteriales</taxon>
        <taxon>Clostridiaceae</taxon>
        <taxon>Clostridium</taxon>
    </lineage>
</organism>
<evidence type="ECO:0000256" key="3">
    <source>
        <dbReference type="ARBA" id="ARBA00022475"/>
    </source>
</evidence>
<feature type="transmembrane region" description="Helical" evidence="7">
    <location>
        <begin position="6"/>
        <end position="28"/>
    </location>
</feature>
<dbReference type="Pfam" id="PF06750">
    <property type="entry name" value="A24_N_bact"/>
    <property type="match status" value="1"/>
</dbReference>
<comment type="similarity">
    <text evidence="2">Belongs to the peptidase A24 family.</text>
</comment>
<gene>
    <name evidence="10" type="ORF">GOM49_12280</name>
</gene>
<evidence type="ECO:0000259" key="9">
    <source>
        <dbReference type="Pfam" id="PF06750"/>
    </source>
</evidence>
<evidence type="ECO:0000259" key="8">
    <source>
        <dbReference type="Pfam" id="PF01478"/>
    </source>
</evidence>
<feature type="transmembrane region" description="Helical" evidence="7">
    <location>
        <begin position="155"/>
        <end position="178"/>
    </location>
</feature>
<evidence type="ECO:0000256" key="7">
    <source>
        <dbReference type="SAM" id="Phobius"/>
    </source>
</evidence>
<dbReference type="Gene3D" id="1.20.120.1220">
    <property type="match status" value="1"/>
</dbReference>
<dbReference type="InterPro" id="IPR000045">
    <property type="entry name" value="Prepilin_IV_endopep_pep"/>
</dbReference>
<feature type="transmembrane region" description="Helical" evidence="7">
    <location>
        <begin position="131"/>
        <end position="148"/>
    </location>
</feature>
<feature type="transmembrane region" description="Helical" evidence="7">
    <location>
        <begin position="224"/>
        <end position="243"/>
    </location>
</feature>
<feature type="transmembrane region" description="Helical" evidence="7">
    <location>
        <begin position="198"/>
        <end position="217"/>
    </location>
</feature>
<feature type="domain" description="Prepilin peptidase A24 N-terminal" evidence="9">
    <location>
        <begin position="14"/>
        <end position="96"/>
    </location>
</feature>
<evidence type="ECO:0000256" key="4">
    <source>
        <dbReference type="ARBA" id="ARBA00022692"/>
    </source>
</evidence>
<evidence type="ECO:0000256" key="6">
    <source>
        <dbReference type="ARBA" id="ARBA00023136"/>
    </source>
</evidence>
<comment type="subcellular location">
    <subcellularLocation>
        <location evidence="1">Cell membrane</location>
        <topology evidence="1">Multi-pass membrane protein</topology>
    </subcellularLocation>
</comment>
<dbReference type="Proteomes" id="UP000422764">
    <property type="component" value="Chromosome"/>
</dbReference>
<sequence length="256" mass="28113">MKQGVIYIILIVFILGLAIGSFLNVCIYRIPRGESISYPPSHCTNCKNRIKPYDLIPLISYVVLKGKCRYCGEKISIRYPLTELFTGIIFVCLYFKYGLTIEFIKFALLSSTLVVIGFIDHDTTDIYDSTIISGLVFGIIFLGINLYFGLPIKTYLLGALVGGGFISIIILLVGGMGWGDAELLALCGLFVGAKLMTLILLLSVIVGGITGGGLILLKKKNRKDYIPFGPSIVIAAILTVLLGEKILDWYFTSLIF</sequence>
<dbReference type="GO" id="GO:0005886">
    <property type="term" value="C:plasma membrane"/>
    <property type="evidence" value="ECO:0007669"/>
    <property type="project" value="UniProtKB-SubCell"/>
</dbReference>
<keyword evidence="3" id="KW-1003">Cell membrane</keyword>
<accession>A0A6I6EXW5</accession>
<dbReference type="EMBL" id="CP046522">
    <property type="protein sequence ID" value="QGU95766.1"/>
    <property type="molecule type" value="Genomic_DNA"/>
</dbReference>
<keyword evidence="5 7" id="KW-1133">Transmembrane helix</keyword>
<dbReference type="InterPro" id="IPR050882">
    <property type="entry name" value="Prepilin_peptidase/N-MTase"/>
</dbReference>
<dbReference type="Pfam" id="PF01478">
    <property type="entry name" value="Peptidase_A24"/>
    <property type="match status" value="1"/>
</dbReference>
<dbReference type="GO" id="GO:0006465">
    <property type="term" value="P:signal peptide processing"/>
    <property type="evidence" value="ECO:0007669"/>
    <property type="project" value="TreeGrafter"/>
</dbReference>
<dbReference type="InterPro" id="IPR010627">
    <property type="entry name" value="Prepilin_pept_A24_N"/>
</dbReference>
<evidence type="ECO:0000256" key="5">
    <source>
        <dbReference type="ARBA" id="ARBA00022989"/>
    </source>
</evidence>
<protein>
    <submittedName>
        <fullName evidence="10">Prepilin peptidase</fullName>
    </submittedName>
</protein>
<dbReference type="GO" id="GO:0004190">
    <property type="term" value="F:aspartic-type endopeptidase activity"/>
    <property type="evidence" value="ECO:0007669"/>
    <property type="project" value="InterPro"/>
</dbReference>
<evidence type="ECO:0000256" key="1">
    <source>
        <dbReference type="ARBA" id="ARBA00004651"/>
    </source>
</evidence>
<feature type="domain" description="Prepilin type IV endopeptidase peptidase" evidence="8">
    <location>
        <begin position="108"/>
        <end position="211"/>
    </location>
</feature>
<evidence type="ECO:0000313" key="10">
    <source>
        <dbReference type="EMBL" id="QGU95766.1"/>
    </source>
</evidence>
<proteinExistence type="inferred from homology"/>
<dbReference type="PANTHER" id="PTHR30487">
    <property type="entry name" value="TYPE 4 PREPILIN-LIKE PROTEINS LEADER PEPTIDE-PROCESSING ENZYME"/>
    <property type="match status" value="1"/>
</dbReference>
<keyword evidence="11" id="KW-1185">Reference proteome</keyword>
<dbReference type="AlphaFoldDB" id="A0A6I6EXW5"/>